<dbReference type="InterPro" id="IPR018958">
    <property type="entry name" value="Knr4/Smi1-like_dom"/>
</dbReference>
<organism evidence="2 3">
    <name type="scientific">Streptomyces cellostaticus</name>
    <dbReference type="NCBI Taxonomy" id="67285"/>
    <lineage>
        <taxon>Bacteria</taxon>
        <taxon>Bacillati</taxon>
        <taxon>Actinomycetota</taxon>
        <taxon>Actinomycetes</taxon>
        <taxon>Kitasatosporales</taxon>
        <taxon>Streptomycetaceae</taxon>
        <taxon>Streptomyces</taxon>
    </lineage>
</organism>
<accession>A0A117PME7</accession>
<dbReference type="InterPro" id="IPR037883">
    <property type="entry name" value="Knr4/Smi1-like_sf"/>
</dbReference>
<dbReference type="Pfam" id="PF09346">
    <property type="entry name" value="SMI1_KNR4"/>
    <property type="match status" value="1"/>
</dbReference>
<gene>
    <name evidence="2" type="ORF">AQI88_42300</name>
</gene>
<reference evidence="2 3" key="1">
    <citation type="submission" date="2015-10" db="EMBL/GenBank/DDBJ databases">
        <title>Draft genome sequence of Streptomyces cellostaticus DSM 40189, type strain for the species Streptomyces cellostaticus.</title>
        <authorList>
            <person name="Ruckert C."/>
            <person name="Winkler A."/>
            <person name="Kalinowski J."/>
            <person name="Kampfer P."/>
            <person name="Glaeser S."/>
        </authorList>
    </citation>
    <scope>NUCLEOTIDE SEQUENCE [LARGE SCALE GENOMIC DNA]</scope>
    <source>
        <strain evidence="2 3">DSM 40189</strain>
    </source>
</reference>
<protein>
    <recommendedName>
        <fullName evidence="1">Knr4/Smi1-like domain-containing protein</fullName>
    </recommendedName>
</protein>
<sequence length="185" mass="20559">MLTILDNPRSVAEDLDVTDDELILATRARVAGRGLPGPASAKDVAGFERIVGHPMPELLKRIYLEVANGGFGPSRVLSLTDTGNWFSDRADIAMAYHDFAADPDHSLPPGVVPLMDRGCAMWALIDFRTADGQMWDWDPNLCCLQHALAPLEQSLAQWLTDWLHGVMPDEPYSHRELSSRDCPHW</sequence>
<evidence type="ECO:0000313" key="2">
    <source>
        <dbReference type="EMBL" id="KUM82347.1"/>
    </source>
</evidence>
<dbReference type="STRING" id="67285.AQI88_42300"/>
<name>A0A117PME7_9ACTN</name>
<evidence type="ECO:0000259" key="1">
    <source>
        <dbReference type="Pfam" id="PF09346"/>
    </source>
</evidence>
<proteinExistence type="predicted"/>
<feature type="domain" description="Knr4/Smi1-like" evidence="1">
    <location>
        <begin position="38"/>
        <end position="159"/>
    </location>
</feature>
<keyword evidence="3" id="KW-1185">Reference proteome</keyword>
<dbReference type="SUPFAM" id="SSF160631">
    <property type="entry name" value="SMI1/KNR4-like"/>
    <property type="match status" value="1"/>
</dbReference>
<dbReference type="EMBL" id="LMWL01000176">
    <property type="protein sequence ID" value="KUM82347.1"/>
    <property type="molecule type" value="Genomic_DNA"/>
</dbReference>
<evidence type="ECO:0000313" key="3">
    <source>
        <dbReference type="Proteomes" id="UP000054241"/>
    </source>
</evidence>
<comment type="caution">
    <text evidence="2">The sequence shown here is derived from an EMBL/GenBank/DDBJ whole genome shotgun (WGS) entry which is preliminary data.</text>
</comment>
<dbReference type="Proteomes" id="UP000054241">
    <property type="component" value="Unassembled WGS sequence"/>
</dbReference>
<dbReference type="AlphaFoldDB" id="A0A117PME7"/>